<sequence length="105" mass="11829">MIIQLLWEQMIFENSIICTASITGVGTQSNIDKVVANPSELFIYQSFGYRTLQFCRATSNAVHATCRKCQSGDLRLAQQAAQFYLPNVKPGKPAQQFEVNEYFSN</sequence>
<evidence type="ECO:0000313" key="3">
    <source>
        <dbReference type="Proteomes" id="UP001642409"/>
    </source>
</evidence>
<gene>
    <name evidence="2" type="ORF">HINF_LOCUS56688</name>
    <name evidence="1" type="ORF">HINF_LOCUS61577</name>
</gene>
<dbReference type="Proteomes" id="UP001642409">
    <property type="component" value="Unassembled WGS sequence"/>
</dbReference>
<organism evidence="1">
    <name type="scientific">Hexamita inflata</name>
    <dbReference type="NCBI Taxonomy" id="28002"/>
    <lineage>
        <taxon>Eukaryota</taxon>
        <taxon>Metamonada</taxon>
        <taxon>Diplomonadida</taxon>
        <taxon>Hexamitidae</taxon>
        <taxon>Hexamitinae</taxon>
        <taxon>Hexamita</taxon>
    </lineage>
</organism>
<dbReference type="AlphaFoldDB" id="A0AA86V2S2"/>
<dbReference type="EMBL" id="CATOUU010001129">
    <property type="protein sequence ID" value="CAI9973932.1"/>
    <property type="molecule type" value="Genomic_DNA"/>
</dbReference>
<reference evidence="1" key="1">
    <citation type="submission" date="2023-06" db="EMBL/GenBank/DDBJ databases">
        <authorList>
            <person name="Kurt Z."/>
        </authorList>
    </citation>
    <scope>NUCLEOTIDE SEQUENCE</scope>
</reference>
<name>A0AA86V2S2_9EUKA</name>
<keyword evidence="3" id="KW-1185">Reference proteome</keyword>
<reference evidence="2 3" key="2">
    <citation type="submission" date="2024-07" db="EMBL/GenBank/DDBJ databases">
        <authorList>
            <person name="Akdeniz Z."/>
        </authorList>
    </citation>
    <scope>NUCLEOTIDE SEQUENCE [LARGE SCALE GENOMIC DNA]</scope>
</reference>
<dbReference type="EMBL" id="CAXDID020000308">
    <property type="protein sequence ID" value="CAL6074368.1"/>
    <property type="molecule type" value="Genomic_DNA"/>
</dbReference>
<protein>
    <submittedName>
        <fullName evidence="2">Hypothetical_protein</fullName>
    </submittedName>
</protein>
<proteinExistence type="predicted"/>
<accession>A0AA86V2S2</accession>
<evidence type="ECO:0000313" key="2">
    <source>
        <dbReference type="EMBL" id="CAL6074368.1"/>
    </source>
</evidence>
<comment type="caution">
    <text evidence="1">The sequence shown here is derived from an EMBL/GenBank/DDBJ whole genome shotgun (WGS) entry which is preliminary data.</text>
</comment>
<evidence type="ECO:0000313" key="1">
    <source>
        <dbReference type="EMBL" id="CAI9973932.1"/>
    </source>
</evidence>